<accession>A0A645AUH8</accession>
<proteinExistence type="predicted"/>
<evidence type="ECO:0000256" key="1">
    <source>
        <dbReference type="SAM" id="MobiDB-lite"/>
    </source>
</evidence>
<sequence length="142" mass="15814">MQPQSDKETFDYSFGASSNVTLPWDVTVSTDASYSMKRGYSEGLDRNELIWNAQIAKNFLKKKQATISLQIYDILKEQSNLSRSISASMRQDTEYNAINSYFMVHFVYRLNAFGKGNSRGGFDGPRPGGRGGRGGFGGGRPF</sequence>
<evidence type="ECO:0000313" key="3">
    <source>
        <dbReference type="EMBL" id="MPM56739.1"/>
    </source>
</evidence>
<feature type="region of interest" description="Disordered" evidence="1">
    <location>
        <begin position="119"/>
        <end position="142"/>
    </location>
</feature>
<comment type="caution">
    <text evidence="3">The sequence shown here is derived from an EMBL/GenBank/DDBJ whole genome shotgun (WGS) entry which is preliminary data.</text>
</comment>
<dbReference type="InterPro" id="IPR041700">
    <property type="entry name" value="OMP_b-brl_3"/>
</dbReference>
<evidence type="ECO:0000259" key="2">
    <source>
        <dbReference type="Pfam" id="PF14905"/>
    </source>
</evidence>
<dbReference type="AlphaFoldDB" id="A0A645AUH8"/>
<gene>
    <name evidence="3" type="ORF">SDC9_103553</name>
</gene>
<dbReference type="Pfam" id="PF14905">
    <property type="entry name" value="OMP_b-brl_3"/>
    <property type="match status" value="1"/>
</dbReference>
<reference evidence="3" key="1">
    <citation type="submission" date="2019-08" db="EMBL/GenBank/DDBJ databases">
        <authorList>
            <person name="Kucharzyk K."/>
            <person name="Murdoch R.W."/>
            <person name="Higgins S."/>
            <person name="Loffler F."/>
        </authorList>
    </citation>
    <scope>NUCLEOTIDE SEQUENCE</scope>
</reference>
<name>A0A645AUH8_9ZZZZ</name>
<dbReference type="EMBL" id="VSSQ01015907">
    <property type="protein sequence ID" value="MPM56739.1"/>
    <property type="molecule type" value="Genomic_DNA"/>
</dbReference>
<protein>
    <recommendedName>
        <fullName evidence="2">Outer membrane protein beta-barrel domain-containing protein</fullName>
    </recommendedName>
</protein>
<organism evidence="3">
    <name type="scientific">bioreactor metagenome</name>
    <dbReference type="NCBI Taxonomy" id="1076179"/>
    <lineage>
        <taxon>unclassified sequences</taxon>
        <taxon>metagenomes</taxon>
        <taxon>ecological metagenomes</taxon>
    </lineage>
</organism>
<feature type="domain" description="Outer membrane protein beta-barrel" evidence="2">
    <location>
        <begin position="5"/>
        <end position="108"/>
    </location>
</feature>